<keyword evidence="5" id="KW-1185">Reference proteome</keyword>
<dbReference type="RefSeq" id="WP_275775128.1">
    <property type="nucleotide sequence ID" value="NZ_BAABDE010000025.1"/>
</dbReference>
<comment type="caution">
    <text evidence="4">The sequence shown here is derived from an EMBL/GenBank/DDBJ whole genome shotgun (WGS) entry which is preliminary data.</text>
</comment>
<dbReference type="Pfam" id="PF01596">
    <property type="entry name" value="Methyltransf_3"/>
    <property type="match status" value="1"/>
</dbReference>
<proteinExistence type="predicted"/>
<dbReference type="InterPro" id="IPR029063">
    <property type="entry name" value="SAM-dependent_MTases_sf"/>
</dbReference>
<dbReference type="InterPro" id="IPR050362">
    <property type="entry name" value="Cation-dep_OMT"/>
</dbReference>
<dbReference type="Gene3D" id="3.40.50.150">
    <property type="entry name" value="Vaccinia Virus protein VP39"/>
    <property type="match status" value="1"/>
</dbReference>
<sequence>MSESQLWDDVDDYFTTHLSPDDAVLDAALRDSEAAGLPAIAVTPSQGKFLQLLAQIQGARTILEIGTLGGYSTIWLARALPEDGRLISLEYSAKHAEVATRNIARAGLDRIVEVRVGPALESLPKLADENPPPFDLVFIDADKVNNPNYVEWALRLTSAGSLIVVDNVVRGGRVADADSKSPDVLGSRAAIELIGSHPRLSGTAIQTVGSKGYDGFALARVLA</sequence>
<protein>
    <submittedName>
        <fullName evidence="4">O-methyltransferase</fullName>
    </submittedName>
</protein>
<name>A0ABP7IL86_9ACTN</name>
<reference evidence="5" key="1">
    <citation type="journal article" date="2019" name="Int. J. Syst. Evol. Microbiol.">
        <title>The Global Catalogue of Microorganisms (GCM) 10K type strain sequencing project: providing services to taxonomists for standard genome sequencing and annotation.</title>
        <authorList>
            <consortium name="The Broad Institute Genomics Platform"/>
            <consortium name="The Broad Institute Genome Sequencing Center for Infectious Disease"/>
            <person name="Wu L."/>
            <person name="Ma J."/>
        </authorList>
    </citation>
    <scope>NUCLEOTIDE SEQUENCE [LARGE SCALE GENOMIC DNA]</scope>
    <source>
        <strain evidence="5">JCM 17138</strain>
    </source>
</reference>
<keyword evidence="3" id="KW-0949">S-adenosyl-L-methionine</keyword>
<gene>
    <name evidence="4" type="ORF">GCM10022403_063430</name>
</gene>
<evidence type="ECO:0000256" key="1">
    <source>
        <dbReference type="ARBA" id="ARBA00022603"/>
    </source>
</evidence>
<dbReference type="PANTHER" id="PTHR10509:SF14">
    <property type="entry name" value="CAFFEOYL-COA O-METHYLTRANSFERASE 3-RELATED"/>
    <property type="match status" value="1"/>
</dbReference>
<dbReference type="EMBL" id="BAABDE010000025">
    <property type="protein sequence ID" value="GAA3821296.1"/>
    <property type="molecule type" value="Genomic_DNA"/>
</dbReference>
<evidence type="ECO:0000256" key="3">
    <source>
        <dbReference type="ARBA" id="ARBA00022691"/>
    </source>
</evidence>
<keyword evidence="1" id="KW-0489">Methyltransferase</keyword>
<evidence type="ECO:0000313" key="5">
    <source>
        <dbReference type="Proteomes" id="UP001501009"/>
    </source>
</evidence>
<dbReference type="CDD" id="cd02440">
    <property type="entry name" value="AdoMet_MTases"/>
    <property type="match status" value="1"/>
</dbReference>
<dbReference type="SUPFAM" id="SSF53335">
    <property type="entry name" value="S-adenosyl-L-methionine-dependent methyltransferases"/>
    <property type="match status" value="1"/>
</dbReference>
<evidence type="ECO:0000313" key="4">
    <source>
        <dbReference type="EMBL" id="GAA3821296.1"/>
    </source>
</evidence>
<evidence type="ECO:0000256" key="2">
    <source>
        <dbReference type="ARBA" id="ARBA00022679"/>
    </source>
</evidence>
<keyword evidence="2" id="KW-0808">Transferase</keyword>
<dbReference type="PANTHER" id="PTHR10509">
    <property type="entry name" value="O-METHYLTRANSFERASE-RELATED"/>
    <property type="match status" value="1"/>
</dbReference>
<dbReference type="InterPro" id="IPR002935">
    <property type="entry name" value="SAM_O-MeTrfase"/>
</dbReference>
<dbReference type="Proteomes" id="UP001501009">
    <property type="component" value="Unassembled WGS sequence"/>
</dbReference>
<dbReference type="PROSITE" id="PS51682">
    <property type="entry name" value="SAM_OMT_I"/>
    <property type="match status" value="1"/>
</dbReference>
<organism evidence="4 5">
    <name type="scientific">Streptomyces coacervatus</name>
    <dbReference type="NCBI Taxonomy" id="647381"/>
    <lineage>
        <taxon>Bacteria</taxon>
        <taxon>Bacillati</taxon>
        <taxon>Actinomycetota</taxon>
        <taxon>Actinomycetes</taxon>
        <taxon>Kitasatosporales</taxon>
        <taxon>Streptomycetaceae</taxon>
        <taxon>Streptomyces</taxon>
    </lineage>
</organism>
<accession>A0ABP7IL86</accession>